<dbReference type="Proteomes" id="UP001056619">
    <property type="component" value="Chromosome"/>
</dbReference>
<gene>
    <name evidence="2" type="ORF">NCF85_03500</name>
</gene>
<organism evidence="2 3">
    <name type="scientific">Qipengyuania citrea</name>
    <dbReference type="NCBI Taxonomy" id="225971"/>
    <lineage>
        <taxon>Bacteria</taxon>
        <taxon>Pseudomonadati</taxon>
        <taxon>Pseudomonadota</taxon>
        <taxon>Alphaproteobacteria</taxon>
        <taxon>Sphingomonadales</taxon>
        <taxon>Erythrobacteraceae</taxon>
        <taxon>Qipengyuania</taxon>
    </lineage>
</organism>
<proteinExistence type="predicted"/>
<dbReference type="RefSeq" id="WP_301642543.1">
    <property type="nucleotide sequence ID" value="NZ_CP098494.1"/>
</dbReference>
<reference evidence="2 3" key="1">
    <citation type="submission" date="2022-06" db="EMBL/GenBank/DDBJ databases">
        <authorList>
            <person name="Liu G."/>
        </authorList>
    </citation>
    <scope>NUCLEOTIDE SEQUENCE [LARGE SCALE GENOMIC DNA]</scope>
    <source>
        <strain evidence="2 3">E4</strain>
    </source>
</reference>
<protein>
    <submittedName>
        <fullName evidence="2">Uncharacterized protein</fullName>
    </submittedName>
</protein>
<keyword evidence="3" id="KW-1185">Reference proteome</keyword>
<name>A0ABY4U8M7_9SPHN</name>
<sequence>MFNRRQMACVCLARVFLGSSLLFVSVQTSALSQEGGADGNEEQTIIVEGRRDAEKARELAEKVGREQAGEITRAARSGYPLERLHLPVCPYVVGINEAIASELIERMKSNAISLGIQAGLDDCSKNILVGFVPDVEAEMAALLRNDPWAFGAFAPISTRSC</sequence>
<dbReference type="EMBL" id="CP098494">
    <property type="protein sequence ID" value="USA62057.1"/>
    <property type="molecule type" value="Genomic_DNA"/>
</dbReference>
<evidence type="ECO:0000313" key="3">
    <source>
        <dbReference type="Proteomes" id="UP001056619"/>
    </source>
</evidence>
<feature type="chain" id="PRO_5046643278" evidence="1">
    <location>
        <begin position="31"/>
        <end position="161"/>
    </location>
</feature>
<evidence type="ECO:0000256" key="1">
    <source>
        <dbReference type="SAM" id="SignalP"/>
    </source>
</evidence>
<keyword evidence="1" id="KW-0732">Signal</keyword>
<evidence type="ECO:0000313" key="2">
    <source>
        <dbReference type="EMBL" id="USA62057.1"/>
    </source>
</evidence>
<feature type="signal peptide" evidence="1">
    <location>
        <begin position="1"/>
        <end position="30"/>
    </location>
</feature>
<accession>A0ABY4U8M7</accession>